<dbReference type="InterPro" id="IPR027417">
    <property type="entry name" value="P-loop_NTPase"/>
</dbReference>
<dbReference type="InterPro" id="IPR020850">
    <property type="entry name" value="GED_dom"/>
</dbReference>
<dbReference type="GO" id="GO:0048312">
    <property type="term" value="P:intracellular distribution of mitochondria"/>
    <property type="evidence" value="ECO:0007669"/>
    <property type="project" value="TreeGrafter"/>
</dbReference>
<dbReference type="Pfam" id="PF00350">
    <property type="entry name" value="Dynamin_N"/>
    <property type="match status" value="1"/>
</dbReference>
<dbReference type="GO" id="GO:0005525">
    <property type="term" value="F:GTP binding"/>
    <property type="evidence" value="ECO:0007669"/>
    <property type="project" value="InterPro"/>
</dbReference>
<dbReference type="GO" id="GO:0005874">
    <property type="term" value="C:microtubule"/>
    <property type="evidence" value="ECO:0007669"/>
    <property type="project" value="TreeGrafter"/>
</dbReference>
<dbReference type="PROSITE" id="PS51388">
    <property type="entry name" value="GED"/>
    <property type="match status" value="1"/>
</dbReference>
<proteinExistence type="predicted"/>
<dbReference type="InterPro" id="IPR022812">
    <property type="entry name" value="Dynamin"/>
</dbReference>
<name>A0A9P6Q7M1_9FUNG</name>
<sequence length="631" mass="71429">MSSMLEGSAYQSLMDKVNKVRSYGLSDIISIPQIAIVGDQSTGKSSVLEAVTKLSFPRDKNMCTKFATQVSLRCDPRSHEDRLSACIKGNDAFNTKFLSIDPSTEFEGVIKAADDVLCRSRSKDISDEVLELTLTGPTQSPLTIIDLPGFINIPIDGQDKNLPDMIRAINGRYMQDPRTIILAVHPATSDLNNSYALAEAGKVDPNGERTIPIITRPDEVPNGLLEDVVEMILNKRKFMRLGYLVMRNSAYVEMSESWDKALQREIAFFQESNLWKNVPDSVKGRESVKRFLGNLLHSHIKKELPLLKKEIVSKIEALERTLEAMGNPVSTTAAARVAFTMMASNLKGSLNNLLTGQYAQQYIDAFKDSSSSEDDTSGRDDDKERLSIRFVRSTLHQLYREYSTSMADGTQLPATEQISALTIKYRGSELPGFLPYNVFLQIFKGILSDWKRHTREHVERMCKYFYEAITAYINYDTDSLMLPVVLETFDSFYRTQKKRIDDRVHEIFRDEAHPFTVNEGFFDKISKLREKKSGEKGSKNQNAASNEQAAAEDLSTMLVAYCNVSRERIADVIPMQTVERHLVWETDTLFRMLITVDDKALDGLIESPEKQALRRSLKERIDILERSLSEL</sequence>
<reference evidence="5" key="1">
    <citation type="journal article" date="2020" name="Fungal Divers.">
        <title>Resolving the Mortierellaceae phylogeny through synthesis of multi-gene phylogenetics and phylogenomics.</title>
        <authorList>
            <person name="Vandepol N."/>
            <person name="Liber J."/>
            <person name="Desiro A."/>
            <person name="Na H."/>
            <person name="Kennedy M."/>
            <person name="Barry K."/>
            <person name="Grigoriev I.V."/>
            <person name="Miller A.N."/>
            <person name="O'Donnell K."/>
            <person name="Stajich J.E."/>
            <person name="Bonito G."/>
        </authorList>
    </citation>
    <scope>NUCLEOTIDE SEQUENCE</scope>
    <source>
        <strain evidence="5">BC1065</strain>
    </source>
</reference>
<protein>
    <submittedName>
        <fullName evidence="5">Uncharacterized protein</fullName>
    </submittedName>
</protein>
<dbReference type="Gene3D" id="1.20.120.1240">
    <property type="entry name" value="Dynamin, middle domain"/>
    <property type="match status" value="1"/>
</dbReference>
<feature type="domain" description="Dynamin-type G" evidence="4">
    <location>
        <begin position="28"/>
        <end position="305"/>
    </location>
</feature>
<evidence type="ECO:0000259" key="4">
    <source>
        <dbReference type="PROSITE" id="PS51718"/>
    </source>
</evidence>
<keyword evidence="1" id="KW-0547">Nucleotide-binding</keyword>
<dbReference type="Gene3D" id="3.40.50.300">
    <property type="entry name" value="P-loop containing nucleotide triphosphate hydrolases"/>
    <property type="match status" value="1"/>
</dbReference>
<dbReference type="PRINTS" id="PR00195">
    <property type="entry name" value="DYNAMIN"/>
</dbReference>
<feature type="domain" description="GED" evidence="3">
    <location>
        <begin position="551"/>
        <end position="631"/>
    </location>
</feature>
<dbReference type="AlphaFoldDB" id="A0A9P6Q7M1"/>
<dbReference type="OrthoDB" id="5061070at2759"/>
<dbReference type="InterPro" id="IPR000375">
    <property type="entry name" value="Dynamin_stalk"/>
</dbReference>
<evidence type="ECO:0000313" key="5">
    <source>
        <dbReference type="EMBL" id="KAG0260239.1"/>
    </source>
</evidence>
<dbReference type="GO" id="GO:0008017">
    <property type="term" value="F:microtubule binding"/>
    <property type="evidence" value="ECO:0007669"/>
    <property type="project" value="TreeGrafter"/>
</dbReference>
<dbReference type="GO" id="GO:0005739">
    <property type="term" value="C:mitochondrion"/>
    <property type="evidence" value="ECO:0007669"/>
    <property type="project" value="TreeGrafter"/>
</dbReference>
<dbReference type="InterPro" id="IPR030381">
    <property type="entry name" value="G_DYNAMIN_dom"/>
</dbReference>
<dbReference type="PANTHER" id="PTHR11566">
    <property type="entry name" value="DYNAMIN"/>
    <property type="match status" value="1"/>
</dbReference>
<dbReference type="Proteomes" id="UP000807716">
    <property type="component" value="Unassembled WGS sequence"/>
</dbReference>
<accession>A0A9P6Q7M1</accession>
<dbReference type="Pfam" id="PF01031">
    <property type="entry name" value="Dynamin_M"/>
    <property type="match status" value="1"/>
</dbReference>
<evidence type="ECO:0000313" key="6">
    <source>
        <dbReference type="Proteomes" id="UP000807716"/>
    </source>
</evidence>
<dbReference type="GO" id="GO:0006897">
    <property type="term" value="P:endocytosis"/>
    <property type="evidence" value="ECO:0007669"/>
    <property type="project" value="TreeGrafter"/>
</dbReference>
<dbReference type="GO" id="GO:0003924">
    <property type="term" value="F:GTPase activity"/>
    <property type="evidence" value="ECO:0007669"/>
    <property type="project" value="InterPro"/>
</dbReference>
<dbReference type="GO" id="GO:0000266">
    <property type="term" value="P:mitochondrial fission"/>
    <property type="evidence" value="ECO:0007669"/>
    <property type="project" value="TreeGrafter"/>
</dbReference>
<dbReference type="EMBL" id="JAAAJB010000255">
    <property type="protein sequence ID" value="KAG0260239.1"/>
    <property type="molecule type" value="Genomic_DNA"/>
</dbReference>
<dbReference type="InterPro" id="IPR001401">
    <property type="entry name" value="Dynamin_GTPase"/>
</dbReference>
<dbReference type="GO" id="GO:0016559">
    <property type="term" value="P:peroxisome fission"/>
    <property type="evidence" value="ECO:0007669"/>
    <property type="project" value="TreeGrafter"/>
</dbReference>
<dbReference type="InterPro" id="IPR045063">
    <property type="entry name" value="Dynamin_N"/>
</dbReference>
<gene>
    <name evidence="5" type="ORF">DFQ27_003638</name>
</gene>
<dbReference type="PROSITE" id="PS51718">
    <property type="entry name" value="G_DYNAMIN_2"/>
    <property type="match status" value="1"/>
</dbReference>
<keyword evidence="6" id="KW-1185">Reference proteome</keyword>
<dbReference type="GO" id="GO:0016020">
    <property type="term" value="C:membrane"/>
    <property type="evidence" value="ECO:0007669"/>
    <property type="project" value="TreeGrafter"/>
</dbReference>
<organism evidence="5 6">
    <name type="scientific">Actinomortierella ambigua</name>
    <dbReference type="NCBI Taxonomy" id="1343610"/>
    <lineage>
        <taxon>Eukaryota</taxon>
        <taxon>Fungi</taxon>
        <taxon>Fungi incertae sedis</taxon>
        <taxon>Mucoromycota</taxon>
        <taxon>Mortierellomycotina</taxon>
        <taxon>Mortierellomycetes</taxon>
        <taxon>Mortierellales</taxon>
        <taxon>Mortierellaceae</taxon>
        <taxon>Actinomortierella</taxon>
    </lineage>
</organism>
<dbReference type="SUPFAM" id="SSF52540">
    <property type="entry name" value="P-loop containing nucleoside triphosphate hydrolases"/>
    <property type="match status" value="1"/>
</dbReference>
<dbReference type="CDD" id="cd08771">
    <property type="entry name" value="DLP_1"/>
    <property type="match status" value="1"/>
</dbReference>
<evidence type="ECO:0000256" key="1">
    <source>
        <dbReference type="ARBA" id="ARBA00022741"/>
    </source>
</evidence>
<evidence type="ECO:0000259" key="3">
    <source>
        <dbReference type="PROSITE" id="PS51388"/>
    </source>
</evidence>
<dbReference type="PANTHER" id="PTHR11566:SF21">
    <property type="entry name" value="DYNAMIN RELATED PROTEIN 1, ISOFORM A"/>
    <property type="match status" value="1"/>
</dbReference>
<evidence type="ECO:0000256" key="2">
    <source>
        <dbReference type="ARBA" id="ARBA00023134"/>
    </source>
</evidence>
<keyword evidence="2" id="KW-0342">GTP-binding</keyword>
<dbReference type="SMART" id="SM00053">
    <property type="entry name" value="DYNc"/>
    <property type="match status" value="1"/>
</dbReference>
<comment type="caution">
    <text evidence="5">The sequence shown here is derived from an EMBL/GenBank/DDBJ whole genome shotgun (WGS) entry which is preliminary data.</text>
</comment>